<evidence type="ECO:0000259" key="1">
    <source>
        <dbReference type="Pfam" id="PF21259"/>
    </source>
</evidence>
<gene>
    <name evidence="2" type="ORF">MCOL2_11657</name>
</gene>
<reference evidence="2 3" key="1">
    <citation type="submission" date="2012-12" db="EMBL/GenBank/DDBJ databases">
        <title>Novel taxa of Listeriaceae from agricultural environments in the United States.</title>
        <authorList>
            <person name="den Bakker H.C."/>
            <person name="Allred A."/>
            <person name="Warchocki S."/>
            <person name="Wright E.M."/>
            <person name="Burrell A."/>
            <person name="Nightingale K.K."/>
            <person name="Kephart D."/>
            <person name="Wiedmann M."/>
        </authorList>
    </citation>
    <scope>NUCLEOTIDE SEQUENCE [LARGE SCALE GENOMIC DNA]</scope>
    <source>
        <strain evidence="2 3">FSL S10-1203</strain>
    </source>
</reference>
<dbReference type="NCBIfam" id="TIGR01716">
    <property type="entry name" value="RGG_Cterm"/>
    <property type="match status" value="1"/>
</dbReference>
<dbReference type="Gene3D" id="1.25.40.10">
    <property type="entry name" value="Tetratricopeptide repeat domain"/>
    <property type="match status" value="1"/>
</dbReference>
<dbReference type="Pfam" id="PF21259">
    <property type="entry name" value="Rgg_C"/>
    <property type="match status" value="1"/>
</dbReference>
<protein>
    <submittedName>
        <fullName evidence="2">Transcriptional regulator</fullName>
    </submittedName>
</protein>
<sequence length="283" mass="33936">MGKRIKKTGETLQEIRWNLQLKVSEFYESVISSQYAYRCERGSQALGRSRLELILKRWSILEDEFLFIKNNYEKADLEKVIDKFLNIYSIQDVNKIESLILDLQSKSGHNYEFFQLLYKLLKSYINFNVSRDLSLLKHELRPIWVRLAKRERWTYCELVLISNMLCIFEASELKTMIKRLSKEFSRYKEFKNGNRLELKMWWNYCTVLRLCNRVIETKYFLEKIIQIAVCLGDALMICEAQFRLAEIRWMENSNEDKQLHNKVKEILITLNMVGHNKIAKKIC</sequence>
<organism evidence="2 3">
    <name type="scientific">Listeria fleischmannii FSL S10-1203</name>
    <dbReference type="NCBI Taxonomy" id="1265822"/>
    <lineage>
        <taxon>Bacteria</taxon>
        <taxon>Bacillati</taxon>
        <taxon>Bacillota</taxon>
        <taxon>Bacilli</taxon>
        <taxon>Bacillales</taxon>
        <taxon>Listeriaceae</taxon>
        <taxon>Listeria</taxon>
    </lineage>
</organism>
<dbReference type="PATRIC" id="fig|1265822.4.peg.2363"/>
<comment type="caution">
    <text evidence="2">The sequence shown here is derived from an EMBL/GenBank/DDBJ whole genome shotgun (WGS) entry which is preliminary data.</text>
</comment>
<name>W7DWZ2_9LIST</name>
<dbReference type="InterPro" id="IPR010057">
    <property type="entry name" value="Transcription_activator_Rgg_C"/>
</dbReference>
<dbReference type="AlphaFoldDB" id="W7DWZ2"/>
<dbReference type="InterPro" id="IPR053163">
    <property type="entry name" value="HTH-type_regulator_Rgg"/>
</dbReference>
<dbReference type="RefSeq" id="WP_036063823.1">
    <property type="nucleotide sequence ID" value="NZ_AODM01000040.1"/>
</dbReference>
<dbReference type="InterPro" id="IPR011990">
    <property type="entry name" value="TPR-like_helical_dom_sf"/>
</dbReference>
<accession>W7DWZ2</accession>
<evidence type="ECO:0000313" key="2">
    <source>
        <dbReference type="EMBL" id="EUJ52925.1"/>
    </source>
</evidence>
<dbReference type="Proteomes" id="UP000019241">
    <property type="component" value="Unassembled WGS sequence"/>
</dbReference>
<dbReference type="PANTHER" id="PTHR37038">
    <property type="entry name" value="TRANSCRIPTIONAL REGULATOR-RELATED"/>
    <property type="match status" value="1"/>
</dbReference>
<dbReference type="EMBL" id="AODM01000040">
    <property type="protein sequence ID" value="EUJ52925.1"/>
    <property type="molecule type" value="Genomic_DNA"/>
</dbReference>
<dbReference type="SUPFAM" id="SSF47413">
    <property type="entry name" value="lambda repressor-like DNA-binding domains"/>
    <property type="match status" value="1"/>
</dbReference>
<evidence type="ECO:0000313" key="3">
    <source>
        <dbReference type="Proteomes" id="UP000019241"/>
    </source>
</evidence>
<dbReference type="InterPro" id="IPR010982">
    <property type="entry name" value="Lambda_DNA-bd_dom_sf"/>
</dbReference>
<dbReference type="GO" id="GO:0003677">
    <property type="term" value="F:DNA binding"/>
    <property type="evidence" value="ECO:0007669"/>
    <property type="project" value="InterPro"/>
</dbReference>
<proteinExistence type="predicted"/>
<feature type="domain" description="HTH-type transcriptional regulator Rgg C-terminal" evidence="1">
    <location>
        <begin position="103"/>
        <end position="281"/>
    </location>
</feature>